<keyword evidence="9 12" id="KW-0255">Endonuclease</keyword>
<evidence type="ECO:0000256" key="4">
    <source>
        <dbReference type="ARBA" id="ARBA00004496"/>
    </source>
</evidence>
<feature type="binding site" evidence="12">
    <location>
        <position position="24"/>
    </location>
    <ligand>
        <name>a divalent metal cation</name>
        <dbReference type="ChEBI" id="CHEBI:60240"/>
    </ligand>
</feature>
<keyword evidence="16" id="KW-1185">Reference proteome</keyword>
<dbReference type="SUPFAM" id="SSF53098">
    <property type="entry name" value="Ribonuclease H-like"/>
    <property type="match status" value="1"/>
</dbReference>
<dbReference type="EC" id="3.1.26.4" evidence="13"/>
<comment type="caution">
    <text evidence="15">The sequence shown here is derived from an EMBL/GenBank/DDBJ whole genome shotgun (WGS) entry which is preliminary data.</text>
</comment>
<dbReference type="GO" id="GO:0005737">
    <property type="term" value="C:cytoplasm"/>
    <property type="evidence" value="ECO:0007669"/>
    <property type="project" value="UniProtKB-SubCell"/>
</dbReference>
<evidence type="ECO:0000313" key="15">
    <source>
        <dbReference type="EMBL" id="TQK75420.1"/>
    </source>
</evidence>
<dbReference type="InterPro" id="IPR024567">
    <property type="entry name" value="RNase_HII/HIII_dom"/>
</dbReference>
<feature type="binding site" evidence="12">
    <location>
        <position position="23"/>
    </location>
    <ligand>
        <name>a divalent metal cation</name>
        <dbReference type="ChEBI" id="CHEBI:60240"/>
    </ligand>
</feature>
<comment type="cofactor">
    <cofactor evidence="2">
        <name>Mg(2+)</name>
        <dbReference type="ChEBI" id="CHEBI:18420"/>
    </cofactor>
</comment>
<dbReference type="PANTHER" id="PTHR10954:SF18">
    <property type="entry name" value="RIBONUCLEASE HII"/>
    <property type="match status" value="1"/>
</dbReference>
<dbReference type="GO" id="GO:0003723">
    <property type="term" value="F:RNA binding"/>
    <property type="evidence" value="ECO:0007669"/>
    <property type="project" value="UniProtKB-UniRule"/>
</dbReference>
<comment type="cofactor">
    <cofactor evidence="12">
        <name>Mn(2+)</name>
        <dbReference type="ChEBI" id="CHEBI:29035"/>
    </cofactor>
    <cofactor evidence="12">
        <name>Mg(2+)</name>
        <dbReference type="ChEBI" id="CHEBI:18420"/>
    </cofactor>
    <text evidence="12">Manganese or magnesium. Binds 1 divalent metal ion per monomer in the absence of substrate. May bind a second metal ion after substrate binding.</text>
</comment>
<evidence type="ECO:0000256" key="11">
    <source>
        <dbReference type="ARBA" id="ARBA00023211"/>
    </source>
</evidence>
<dbReference type="AlphaFoldDB" id="A0A542SLB2"/>
<evidence type="ECO:0000256" key="7">
    <source>
        <dbReference type="ARBA" id="ARBA00022722"/>
    </source>
</evidence>
<evidence type="ECO:0000256" key="1">
    <source>
        <dbReference type="ARBA" id="ARBA00000077"/>
    </source>
</evidence>
<dbReference type="Gene3D" id="3.30.420.10">
    <property type="entry name" value="Ribonuclease H-like superfamily/Ribonuclease H"/>
    <property type="match status" value="1"/>
</dbReference>
<sequence length="227" mass="23993">MRQATLAVERSIGADSVLLVGMDEVGRGALAGPVCVGVVGVFDLRREVPAGLTDSKLLSAARRAELVDPIKAWADVWAIGEASPGEVEQCGIIEALRRAGRRALLAVAGGGTCADAVLLDGSHDWLSAPAARQDSLWEAGFAEQSGEPWPPVVPRVTTRVKADVECATVAAASVLAKCYRDALMVELARQHPEYGWDSNVGYGSAAHRAAIAAYGVTDHHRASWCRR</sequence>
<dbReference type="CDD" id="cd07182">
    <property type="entry name" value="RNase_HII_bacteria_HII_like"/>
    <property type="match status" value="1"/>
</dbReference>
<accession>A0A542SLB2</accession>
<dbReference type="GO" id="GO:0004523">
    <property type="term" value="F:RNA-DNA hybrid ribonuclease activity"/>
    <property type="evidence" value="ECO:0007669"/>
    <property type="project" value="UniProtKB-UniRule"/>
</dbReference>
<dbReference type="Proteomes" id="UP000316181">
    <property type="component" value="Unassembled WGS sequence"/>
</dbReference>
<keyword evidence="8 12" id="KW-0479">Metal-binding</keyword>
<gene>
    <name evidence="15" type="ORF">FB389_0046</name>
</gene>
<evidence type="ECO:0000256" key="8">
    <source>
        <dbReference type="ARBA" id="ARBA00022723"/>
    </source>
</evidence>
<feature type="domain" description="RNase H type-2" evidence="14">
    <location>
        <begin position="17"/>
        <end position="227"/>
    </location>
</feature>
<evidence type="ECO:0000313" key="16">
    <source>
        <dbReference type="Proteomes" id="UP000316181"/>
    </source>
</evidence>
<evidence type="ECO:0000256" key="10">
    <source>
        <dbReference type="ARBA" id="ARBA00022801"/>
    </source>
</evidence>
<dbReference type="InterPro" id="IPR036397">
    <property type="entry name" value="RNaseH_sf"/>
</dbReference>
<comment type="catalytic activity">
    <reaction evidence="1 12 13">
        <text>Endonucleolytic cleavage to 5'-phosphomonoester.</text>
        <dbReference type="EC" id="3.1.26.4"/>
    </reaction>
</comment>
<dbReference type="GO" id="GO:0043137">
    <property type="term" value="P:DNA replication, removal of RNA primer"/>
    <property type="evidence" value="ECO:0007669"/>
    <property type="project" value="TreeGrafter"/>
</dbReference>
<dbReference type="GO" id="GO:0006298">
    <property type="term" value="P:mismatch repair"/>
    <property type="evidence" value="ECO:0007669"/>
    <property type="project" value="TreeGrafter"/>
</dbReference>
<dbReference type="EMBL" id="VFNV01000001">
    <property type="protein sequence ID" value="TQK75420.1"/>
    <property type="molecule type" value="Genomic_DNA"/>
</dbReference>
<feature type="binding site" evidence="12">
    <location>
        <position position="120"/>
    </location>
    <ligand>
        <name>a divalent metal cation</name>
        <dbReference type="ChEBI" id="CHEBI:60240"/>
    </ligand>
</feature>
<evidence type="ECO:0000256" key="2">
    <source>
        <dbReference type="ARBA" id="ARBA00001946"/>
    </source>
</evidence>
<proteinExistence type="inferred from homology"/>
<dbReference type="PROSITE" id="PS51975">
    <property type="entry name" value="RNASE_H_2"/>
    <property type="match status" value="1"/>
</dbReference>
<keyword evidence="11" id="KW-0464">Manganese</keyword>
<dbReference type="InterPro" id="IPR022898">
    <property type="entry name" value="RNase_HII"/>
</dbReference>
<dbReference type="Pfam" id="PF01351">
    <property type="entry name" value="RNase_HII"/>
    <property type="match status" value="1"/>
</dbReference>
<protein>
    <recommendedName>
        <fullName evidence="13">Ribonuclease</fullName>
        <ecNumber evidence="13">3.1.26.4</ecNumber>
    </recommendedName>
</protein>
<organism evidence="15 16">
    <name type="scientific">Rarobacter incanus</name>
    <dbReference type="NCBI Taxonomy" id="153494"/>
    <lineage>
        <taxon>Bacteria</taxon>
        <taxon>Bacillati</taxon>
        <taxon>Actinomycetota</taxon>
        <taxon>Actinomycetes</taxon>
        <taxon>Micrococcales</taxon>
        <taxon>Rarobacteraceae</taxon>
        <taxon>Rarobacter</taxon>
    </lineage>
</organism>
<keyword evidence="6" id="KW-0963">Cytoplasm</keyword>
<evidence type="ECO:0000256" key="13">
    <source>
        <dbReference type="RuleBase" id="RU003515"/>
    </source>
</evidence>
<evidence type="ECO:0000256" key="5">
    <source>
        <dbReference type="ARBA" id="ARBA00007383"/>
    </source>
</evidence>
<evidence type="ECO:0000259" key="14">
    <source>
        <dbReference type="PROSITE" id="PS51975"/>
    </source>
</evidence>
<dbReference type="PANTHER" id="PTHR10954">
    <property type="entry name" value="RIBONUCLEASE H2 SUBUNIT A"/>
    <property type="match status" value="1"/>
</dbReference>
<dbReference type="InterPro" id="IPR001352">
    <property type="entry name" value="RNase_HII/HIII"/>
</dbReference>
<evidence type="ECO:0000256" key="9">
    <source>
        <dbReference type="ARBA" id="ARBA00022759"/>
    </source>
</evidence>
<evidence type="ECO:0000256" key="12">
    <source>
        <dbReference type="PROSITE-ProRule" id="PRU01319"/>
    </source>
</evidence>
<dbReference type="GO" id="GO:0032299">
    <property type="term" value="C:ribonuclease H2 complex"/>
    <property type="evidence" value="ECO:0007669"/>
    <property type="project" value="TreeGrafter"/>
</dbReference>
<evidence type="ECO:0000256" key="6">
    <source>
        <dbReference type="ARBA" id="ARBA00022490"/>
    </source>
</evidence>
<keyword evidence="10 12" id="KW-0378">Hydrolase</keyword>
<dbReference type="InterPro" id="IPR012337">
    <property type="entry name" value="RNaseH-like_sf"/>
</dbReference>
<dbReference type="GO" id="GO:0046872">
    <property type="term" value="F:metal ion binding"/>
    <property type="evidence" value="ECO:0007669"/>
    <property type="project" value="UniProtKB-KW"/>
</dbReference>
<reference evidence="15 16" key="1">
    <citation type="submission" date="2019-06" db="EMBL/GenBank/DDBJ databases">
        <title>Sequencing the genomes of 1000 actinobacteria strains.</title>
        <authorList>
            <person name="Klenk H.-P."/>
        </authorList>
    </citation>
    <scope>NUCLEOTIDE SEQUENCE [LARGE SCALE GENOMIC DNA]</scope>
    <source>
        <strain evidence="15 16">DSM 10596</strain>
    </source>
</reference>
<dbReference type="NCBIfam" id="NF000595">
    <property type="entry name" value="PRK00015.1-3"/>
    <property type="match status" value="1"/>
</dbReference>
<comment type="similarity">
    <text evidence="5 13">Belongs to the RNase HII family.</text>
</comment>
<name>A0A542SLB2_9MICO</name>
<evidence type="ECO:0000256" key="3">
    <source>
        <dbReference type="ARBA" id="ARBA00004065"/>
    </source>
</evidence>
<comment type="function">
    <text evidence="3 13">Endonuclease that specifically degrades the RNA of RNA-DNA hybrids.</text>
</comment>
<keyword evidence="7 12" id="KW-0540">Nuclease</keyword>
<comment type="subcellular location">
    <subcellularLocation>
        <location evidence="4">Cytoplasm</location>
    </subcellularLocation>
</comment>